<dbReference type="Proteomes" id="UP001054945">
    <property type="component" value="Unassembled WGS sequence"/>
</dbReference>
<evidence type="ECO:0000313" key="2">
    <source>
        <dbReference type="Proteomes" id="UP001054945"/>
    </source>
</evidence>
<accession>A0AAV4QET5</accession>
<sequence>MKNEACLLRAEWLFASKTVRARAQGLLIHYEDWILKNNFAEICRITTVAVQ</sequence>
<dbReference type="EMBL" id="BPLR01005885">
    <property type="protein sequence ID" value="GIY05868.1"/>
    <property type="molecule type" value="Genomic_DNA"/>
</dbReference>
<proteinExistence type="predicted"/>
<organism evidence="1 2">
    <name type="scientific">Caerostris extrusa</name>
    <name type="common">Bark spider</name>
    <name type="synonym">Caerostris bankana</name>
    <dbReference type="NCBI Taxonomy" id="172846"/>
    <lineage>
        <taxon>Eukaryota</taxon>
        <taxon>Metazoa</taxon>
        <taxon>Ecdysozoa</taxon>
        <taxon>Arthropoda</taxon>
        <taxon>Chelicerata</taxon>
        <taxon>Arachnida</taxon>
        <taxon>Araneae</taxon>
        <taxon>Araneomorphae</taxon>
        <taxon>Entelegynae</taxon>
        <taxon>Araneoidea</taxon>
        <taxon>Araneidae</taxon>
        <taxon>Caerostris</taxon>
    </lineage>
</organism>
<protein>
    <submittedName>
        <fullName evidence="1">Uncharacterized protein</fullName>
    </submittedName>
</protein>
<reference evidence="1 2" key="1">
    <citation type="submission" date="2021-06" db="EMBL/GenBank/DDBJ databases">
        <title>Caerostris extrusa draft genome.</title>
        <authorList>
            <person name="Kono N."/>
            <person name="Arakawa K."/>
        </authorList>
    </citation>
    <scope>NUCLEOTIDE SEQUENCE [LARGE SCALE GENOMIC DNA]</scope>
</reference>
<gene>
    <name evidence="1" type="ORF">CEXT_808741</name>
</gene>
<evidence type="ECO:0000313" key="1">
    <source>
        <dbReference type="EMBL" id="GIY05868.1"/>
    </source>
</evidence>
<keyword evidence="2" id="KW-1185">Reference proteome</keyword>
<comment type="caution">
    <text evidence="1">The sequence shown here is derived from an EMBL/GenBank/DDBJ whole genome shotgun (WGS) entry which is preliminary data.</text>
</comment>
<name>A0AAV4QET5_CAEEX</name>
<feature type="non-terminal residue" evidence="1">
    <location>
        <position position="51"/>
    </location>
</feature>
<dbReference type="AlphaFoldDB" id="A0AAV4QET5"/>